<accession>A0AAN9YVC3</accession>
<evidence type="ECO:0000313" key="8">
    <source>
        <dbReference type="Proteomes" id="UP001378592"/>
    </source>
</evidence>
<dbReference type="GO" id="GO:0052689">
    <property type="term" value="F:carboxylic ester hydrolase activity"/>
    <property type="evidence" value="ECO:0007669"/>
    <property type="project" value="UniProtKB-KW"/>
</dbReference>
<dbReference type="SUPFAM" id="SSF53474">
    <property type="entry name" value="alpha/beta-Hydrolases"/>
    <property type="match status" value="1"/>
</dbReference>
<organism evidence="7 8">
    <name type="scientific">Gryllus longicercus</name>
    <dbReference type="NCBI Taxonomy" id="2509291"/>
    <lineage>
        <taxon>Eukaryota</taxon>
        <taxon>Metazoa</taxon>
        <taxon>Ecdysozoa</taxon>
        <taxon>Arthropoda</taxon>
        <taxon>Hexapoda</taxon>
        <taxon>Insecta</taxon>
        <taxon>Pterygota</taxon>
        <taxon>Neoptera</taxon>
        <taxon>Polyneoptera</taxon>
        <taxon>Orthoptera</taxon>
        <taxon>Ensifera</taxon>
        <taxon>Gryllidea</taxon>
        <taxon>Grylloidea</taxon>
        <taxon>Gryllidae</taxon>
        <taxon>Gryllinae</taxon>
        <taxon>Gryllus</taxon>
    </lineage>
</organism>
<evidence type="ECO:0000256" key="1">
    <source>
        <dbReference type="ARBA" id="ARBA00005964"/>
    </source>
</evidence>
<feature type="signal peptide" evidence="5">
    <location>
        <begin position="1"/>
        <end position="23"/>
    </location>
</feature>
<gene>
    <name evidence="7" type="ORF">R5R35_008603</name>
</gene>
<dbReference type="PANTHER" id="PTHR11559">
    <property type="entry name" value="CARBOXYLESTERASE"/>
    <property type="match status" value="1"/>
</dbReference>
<evidence type="ECO:0000256" key="3">
    <source>
        <dbReference type="ARBA" id="ARBA00022801"/>
    </source>
</evidence>
<dbReference type="Gene3D" id="3.40.50.1820">
    <property type="entry name" value="alpha/beta hydrolase"/>
    <property type="match status" value="1"/>
</dbReference>
<dbReference type="PROSITE" id="PS00122">
    <property type="entry name" value="CARBOXYLESTERASE_B_1"/>
    <property type="match status" value="1"/>
</dbReference>
<dbReference type="InterPro" id="IPR002018">
    <property type="entry name" value="CarbesteraseB"/>
</dbReference>
<keyword evidence="4" id="KW-0325">Glycoprotein</keyword>
<protein>
    <recommendedName>
        <fullName evidence="5">Carboxylic ester hydrolase</fullName>
        <ecNumber evidence="5">3.1.1.-</ecNumber>
    </recommendedName>
</protein>
<dbReference type="EMBL" id="JAZDUA010000584">
    <property type="protein sequence ID" value="KAK7790822.1"/>
    <property type="molecule type" value="Genomic_DNA"/>
</dbReference>
<dbReference type="InterPro" id="IPR050309">
    <property type="entry name" value="Type-B_Carboxylest/Lipase"/>
</dbReference>
<evidence type="ECO:0000256" key="5">
    <source>
        <dbReference type="RuleBase" id="RU361235"/>
    </source>
</evidence>
<name>A0AAN9YVC3_9ORTH</name>
<evidence type="ECO:0000313" key="7">
    <source>
        <dbReference type="EMBL" id="KAK7790822.1"/>
    </source>
</evidence>
<evidence type="ECO:0000259" key="6">
    <source>
        <dbReference type="Pfam" id="PF00135"/>
    </source>
</evidence>
<keyword evidence="2" id="KW-0719">Serine esterase</keyword>
<evidence type="ECO:0000256" key="2">
    <source>
        <dbReference type="ARBA" id="ARBA00022487"/>
    </source>
</evidence>
<dbReference type="EC" id="3.1.1.-" evidence="5"/>
<feature type="chain" id="PRO_5042671213" description="Carboxylic ester hydrolase" evidence="5">
    <location>
        <begin position="24"/>
        <end position="552"/>
    </location>
</feature>
<keyword evidence="8" id="KW-1185">Reference proteome</keyword>
<dbReference type="InterPro" id="IPR019826">
    <property type="entry name" value="Carboxylesterase_B_AS"/>
</dbReference>
<dbReference type="PROSITE" id="PS51257">
    <property type="entry name" value="PROKAR_LIPOPROTEIN"/>
    <property type="match status" value="1"/>
</dbReference>
<keyword evidence="5" id="KW-0732">Signal</keyword>
<dbReference type="InterPro" id="IPR029058">
    <property type="entry name" value="AB_hydrolase_fold"/>
</dbReference>
<feature type="domain" description="Carboxylesterase type B" evidence="6">
    <location>
        <begin position="29"/>
        <end position="543"/>
    </location>
</feature>
<sequence>MMQFRRLWILVVVTAVVTAVTQACKGPKRKVAEGEICGVTTKDYHKYAGIPYAEPPIGTLRWKNPQPKRPWKGVLSCTKHCHECLQSALFTSVAKGHEDCLCLNVYVPKVQNPKNLPVMVWIHGGAFVGGSGNSDMYNPKRLVAEGVIAVTLNYRLGTLGFLNFGTPDAPGNQGLMDQFFALKWVKKNIKVFGGDPDKITIFGESAGSVSVHMHTLSPLSRNYFVRAIAQSGSALNPWAFNETTSCSNEKLLAITNCPAPKGNDTSATFECLRRVDGKKLQAPTSQFICPDKDKSGGLLAFSPSLDGQFLPSDPMSLATQCNSVSMMVGCNSAEGIITLPTLRVKLGYQTWTKHIQNGYGMDQLGVNCSMSTDLLSKWGALARKHFLNDQDLSEANVAGFVRYSSYFSFIWGMNLAINQRASCPNAKPQYLYVFDSNTILNHAKQLFGGVTLQGAAHADELAYLFDFAVDVVLLMMPKDAKMTQKRMVKLWANYAKYGNPTPQTDKLLTSTWPAYSTNESNYLLINNAGIHASKNPFAEDTRFYEQIISECK</sequence>
<proteinExistence type="inferred from homology"/>
<dbReference type="Proteomes" id="UP001378592">
    <property type="component" value="Unassembled WGS sequence"/>
</dbReference>
<comment type="similarity">
    <text evidence="1 5">Belongs to the type-B carboxylesterase/lipase family.</text>
</comment>
<dbReference type="AlphaFoldDB" id="A0AAN9YVC3"/>
<dbReference type="Pfam" id="PF00135">
    <property type="entry name" value="COesterase"/>
    <property type="match status" value="1"/>
</dbReference>
<reference evidence="7 8" key="1">
    <citation type="submission" date="2024-03" db="EMBL/GenBank/DDBJ databases">
        <title>The genome assembly and annotation of the cricket Gryllus longicercus Weissman &amp; Gray.</title>
        <authorList>
            <person name="Szrajer S."/>
            <person name="Gray D."/>
            <person name="Ylla G."/>
        </authorList>
    </citation>
    <scope>NUCLEOTIDE SEQUENCE [LARGE SCALE GENOMIC DNA]</scope>
    <source>
        <strain evidence="7">DAG 2021-001</strain>
        <tissue evidence="7">Whole body minus gut</tissue>
    </source>
</reference>
<keyword evidence="3 5" id="KW-0378">Hydrolase</keyword>
<comment type="caution">
    <text evidence="7">The sequence shown here is derived from an EMBL/GenBank/DDBJ whole genome shotgun (WGS) entry which is preliminary data.</text>
</comment>
<evidence type="ECO:0000256" key="4">
    <source>
        <dbReference type="ARBA" id="ARBA00023180"/>
    </source>
</evidence>